<name>A0A2M4B230_9DIPT</name>
<protein>
    <submittedName>
        <fullName evidence="2">Putative secreted protein</fullName>
    </submittedName>
</protein>
<organism evidence="2">
    <name type="scientific">Anopheles triannulatus</name>
    <dbReference type="NCBI Taxonomy" id="58253"/>
    <lineage>
        <taxon>Eukaryota</taxon>
        <taxon>Metazoa</taxon>
        <taxon>Ecdysozoa</taxon>
        <taxon>Arthropoda</taxon>
        <taxon>Hexapoda</taxon>
        <taxon>Insecta</taxon>
        <taxon>Pterygota</taxon>
        <taxon>Neoptera</taxon>
        <taxon>Endopterygota</taxon>
        <taxon>Diptera</taxon>
        <taxon>Nematocera</taxon>
        <taxon>Culicoidea</taxon>
        <taxon>Culicidae</taxon>
        <taxon>Anophelinae</taxon>
        <taxon>Anopheles</taxon>
    </lineage>
</organism>
<dbReference type="AlphaFoldDB" id="A0A2M4B230"/>
<dbReference type="EMBL" id="GGFK01013766">
    <property type="protein sequence ID" value="MBW47087.1"/>
    <property type="molecule type" value="Transcribed_RNA"/>
</dbReference>
<sequence length="76" mass="8842">MMMMMMMMVVAWLLTHPNLTNNDPQDLYFFLLPTEFFHRITTLLANGCHAFVAFGREVSLFSTRNHTLTELCSELV</sequence>
<evidence type="ECO:0000256" key="1">
    <source>
        <dbReference type="SAM" id="SignalP"/>
    </source>
</evidence>
<evidence type="ECO:0000313" key="2">
    <source>
        <dbReference type="EMBL" id="MBW47087.1"/>
    </source>
</evidence>
<reference evidence="2" key="1">
    <citation type="submission" date="2018-01" db="EMBL/GenBank/DDBJ databases">
        <title>An insight into the sialome of Amazonian anophelines.</title>
        <authorList>
            <person name="Ribeiro J.M."/>
            <person name="Scarpassa V."/>
            <person name="Calvo E."/>
        </authorList>
    </citation>
    <scope>NUCLEOTIDE SEQUENCE</scope>
    <source>
        <tissue evidence="2">Salivary glands</tissue>
    </source>
</reference>
<keyword evidence="1" id="KW-0732">Signal</keyword>
<accession>A0A2M4B230</accession>
<feature type="chain" id="PRO_5014947640" evidence="1">
    <location>
        <begin position="23"/>
        <end position="76"/>
    </location>
</feature>
<proteinExistence type="predicted"/>
<feature type="signal peptide" evidence="1">
    <location>
        <begin position="1"/>
        <end position="22"/>
    </location>
</feature>